<protein>
    <submittedName>
        <fullName evidence="2">Uncharacterized protein</fullName>
    </submittedName>
</protein>
<dbReference type="AlphaFoldDB" id="A0A0P1AW70"/>
<name>A0A0P1AW70_PLAHL</name>
<proteinExistence type="predicted"/>
<feature type="compositionally biased region" description="Basic and acidic residues" evidence="1">
    <location>
        <begin position="128"/>
        <end position="137"/>
    </location>
</feature>
<evidence type="ECO:0000256" key="1">
    <source>
        <dbReference type="SAM" id="MobiDB-lite"/>
    </source>
</evidence>
<dbReference type="Proteomes" id="UP000054928">
    <property type="component" value="Unassembled WGS sequence"/>
</dbReference>
<dbReference type="OrthoDB" id="166952at2759"/>
<accession>A0A0P1AW70</accession>
<dbReference type="OMA" id="AVPSYRM"/>
<evidence type="ECO:0000313" key="2">
    <source>
        <dbReference type="EMBL" id="CEG46242.1"/>
    </source>
</evidence>
<keyword evidence="3" id="KW-1185">Reference proteome</keyword>
<dbReference type="GeneID" id="36397711"/>
<evidence type="ECO:0000313" key="3">
    <source>
        <dbReference type="Proteomes" id="UP000054928"/>
    </source>
</evidence>
<organism evidence="2 3">
    <name type="scientific">Plasmopara halstedii</name>
    <name type="common">Downy mildew of sunflower</name>
    <dbReference type="NCBI Taxonomy" id="4781"/>
    <lineage>
        <taxon>Eukaryota</taxon>
        <taxon>Sar</taxon>
        <taxon>Stramenopiles</taxon>
        <taxon>Oomycota</taxon>
        <taxon>Peronosporomycetes</taxon>
        <taxon>Peronosporales</taxon>
        <taxon>Peronosporaceae</taxon>
        <taxon>Plasmopara</taxon>
    </lineage>
</organism>
<sequence>MSNDDKFLISEAFLACEDKEYQSAELTIMPVMETVESARMKQQSALETTLGVALSAASFVLYPYVAAGKAVAHVTSIAVSAPLLLHHHVRSRVAQSWMPLLKNHKAEDKANLVEERSSRRSSGTHCSSIEKFEEQNKPQDSGSMSQLLHLPVRLAYSGVFTVVVIPTRVVTYSGQTISAAMLKSHQLALLAIAESTKVMTRTGMRAARKISRGAMSTVNFTASTLSGAVGVSIRTVSYSIPPSISNAVWQGVDITGNASVNVLSHAITVPSYRMLKTLLPIETLFSEEEAVAQTRSAVKMLVKLFGPQNAIYMLKWIYETVNSEEVFDAFLLCRDIVQELLNGDNYRHASSATGFTKVAIVMQEAYSVLPSLDEMLDAAVLLADVSDEMVDGAVYFASGKDFDARDEISEEERISRFEFVDDAVSFTEVTFERERSGMSSDEELDPILDSGISFLSRVCDSEEATSLFNTFGDVLDILID</sequence>
<dbReference type="RefSeq" id="XP_024582611.1">
    <property type="nucleotide sequence ID" value="XM_024717076.1"/>
</dbReference>
<dbReference type="EMBL" id="CCYD01002047">
    <property type="protein sequence ID" value="CEG46242.1"/>
    <property type="molecule type" value="Genomic_DNA"/>
</dbReference>
<feature type="region of interest" description="Disordered" evidence="1">
    <location>
        <begin position="111"/>
        <end position="143"/>
    </location>
</feature>
<reference evidence="3" key="1">
    <citation type="submission" date="2014-09" db="EMBL/GenBank/DDBJ databases">
        <authorList>
            <person name="Sharma Rahul"/>
            <person name="Thines Marco"/>
        </authorList>
    </citation>
    <scope>NUCLEOTIDE SEQUENCE [LARGE SCALE GENOMIC DNA]</scope>
</reference>